<feature type="compositionally biased region" description="Acidic residues" evidence="8">
    <location>
        <begin position="554"/>
        <end position="574"/>
    </location>
</feature>
<evidence type="ECO:0000256" key="6">
    <source>
        <dbReference type="ARBA" id="ARBA00023163"/>
    </source>
</evidence>
<evidence type="ECO:0000256" key="2">
    <source>
        <dbReference type="ARBA" id="ARBA00006918"/>
    </source>
</evidence>
<feature type="compositionally biased region" description="Gly residues" evidence="8">
    <location>
        <begin position="524"/>
        <end position="549"/>
    </location>
</feature>
<evidence type="ECO:0000256" key="5">
    <source>
        <dbReference type="ARBA" id="ARBA00023015"/>
    </source>
</evidence>
<dbReference type="GO" id="GO:0035267">
    <property type="term" value="C:NuA4 histone acetyltransferase complex"/>
    <property type="evidence" value="ECO:0007669"/>
    <property type="project" value="InterPro"/>
</dbReference>
<dbReference type="InterPro" id="IPR027109">
    <property type="entry name" value="Swc4/Dmap1"/>
</dbReference>
<reference evidence="10" key="1">
    <citation type="journal article" date="2020" name="Stud. Mycol.">
        <title>101 Dothideomycetes genomes: a test case for predicting lifestyles and emergence of pathogens.</title>
        <authorList>
            <person name="Haridas S."/>
            <person name="Albert R."/>
            <person name="Binder M."/>
            <person name="Bloem J."/>
            <person name="Labutti K."/>
            <person name="Salamov A."/>
            <person name="Andreopoulos B."/>
            <person name="Baker S."/>
            <person name="Barry K."/>
            <person name="Bills G."/>
            <person name="Bluhm B."/>
            <person name="Cannon C."/>
            <person name="Castanera R."/>
            <person name="Culley D."/>
            <person name="Daum C."/>
            <person name="Ezra D."/>
            <person name="Gonzalez J."/>
            <person name="Henrissat B."/>
            <person name="Kuo A."/>
            <person name="Liang C."/>
            <person name="Lipzen A."/>
            <person name="Lutzoni F."/>
            <person name="Magnuson J."/>
            <person name="Mondo S."/>
            <person name="Nolan M."/>
            <person name="Ohm R."/>
            <person name="Pangilinan J."/>
            <person name="Park H.-J."/>
            <person name="Ramirez L."/>
            <person name="Alfaro M."/>
            <person name="Sun H."/>
            <person name="Tritt A."/>
            <person name="Yoshinaga Y."/>
            <person name="Zwiers L.-H."/>
            <person name="Turgeon B."/>
            <person name="Goodwin S."/>
            <person name="Spatafora J."/>
            <person name="Crous P."/>
            <person name="Grigoriev I."/>
        </authorList>
    </citation>
    <scope>NUCLEOTIDE SEQUENCE</scope>
    <source>
        <strain evidence="10">CBS 121739</strain>
    </source>
</reference>
<feature type="compositionally biased region" description="Gly residues" evidence="8">
    <location>
        <begin position="702"/>
        <end position="712"/>
    </location>
</feature>
<feature type="compositionally biased region" description="Low complexity" evidence="8">
    <location>
        <begin position="369"/>
        <end position="380"/>
    </location>
</feature>
<dbReference type="Gene3D" id="1.10.10.60">
    <property type="entry name" value="Homeodomain-like"/>
    <property type="match status" value="1"/>
</dbReference>
<feature type="compositionally biased region" description="Basic and acidic residues" evidence="8">
    <location>
        <begin position="502"/>
        <end position="512"/>
    </location>
</feature>
<keyword evidence="7" id="KW-0539">Nucleus</keyword>
<evidence type="ECO:0000313" key="10">
    <source>
        <dbReference type="EMBL" id="KAF2759525.1"/>
    </source>
</evidence>
<evidence type="ECO:0000256" key="1">
    <source>
        <dbReference type="ARBA" id="ARBA00004123"/>
    </source>
</evidence>
<sequence>MASRRDMQDIMGLPSTTTTGAPKPPAPKRPKAPGLTGKRMTGISREVVALMGERPPPVAIYDEKNMYKSRRHTGPAKKWAQTPFYNPARRDGLILQHWRRKQPIIRTGPDEPDVMMEDLDIHGPIQIQSDYEFAKYNVQVDVPEYTDEQYEAHLQSEDWSKEETDYLFELVKDYSYRWPAIWDRYEFEPAATTEQPADDSGTAAIPKKTRSMEELKARFYSVQAVIMKLKTSIPTMTPAEFSLHETLSNYNIKTETDRKALATALLTRTKEDVVEEEFLLVELQRICASMERLEAERDDIRLTHDYVRSTASPGEYQTFASLNTLFQHLFAQDKNKKRQGTSAGGRLSINTSDLTNPNGAPNNHRDSLASAATTTTTSTAHPNKKGSAAAAAAHHQPIRHLAPAQERRFGVSTHDRLQSGVVFRSDKLSKLRQAKSQAQTNKLLAALAELGIPDTTLMCSAPTVAAFERLVQRVAGLLEARKAREKEDAEMKTVAHMLAARRREVAGEKGEVPEGADESEIRDGGGSASAGAGAGASVGAGAGAGAGLRGGEDGAGDEEEDDEEDEDDEDEDANKDDANASSRSDDDDDDDDEDDNDDEDDTQDQDQDRTLAEDSELPDMDDAAGSDASNDPDPDPDNDNDHTVDLDDDDDDDDTSDVVSHNPNNHSDNDNDNSDDDEEDQDEDAYGDTDMAGTTRPSSVVGNGGGGGGGGLDMTSNSSSARQGQGHGHAQGVDKGVGQAGQAGQAAQAGHKRSASVLSATSRSSKASKRTRK</sequence>
<feature type="region of interest" description="Disordered" evidence="8">
    <location>
        <begin position="336"/>
        <end position="395"/>
    </location>
</feature>
<dbReference type="GO" id="GO:0003714">
    <property type="term" value="F:transcription corepressor activity"/>
    <property type="evidence" value="ECO:0007669"/>
    <property type="project" value="TreeGrafter"/>
</dbReference>
<gene>
    <name evidence="10" type="ORF">EJ05DRAFT_474631</name>
</gene>
<dbReference type="GeneID" id="54484692"/>
<feature type="region of interest" description="Disordered" evidence="8">
    <location>
        <begin position="1"/>
        <end position="41"/>
    </location>
</feature>
<comment type="subcellular location">
    <subcellularLocation>
        <location evidence="1">Nucleus</location>
    </subcellularLocation>
</comment>
<keyword evidence="4" id="KW-0156">Chromatin regulator</keyword>
<dbReference type="AlphaFoldDB" id="A0A6A6WAC6"/>
<dbReference type="GO" id="GO:0006338">
    <property type="term" value="P:chromatin remodeling"/>
    <property type="evidence" value="ECO:0007669"/>
    <property type="project" value="InterPro"/>
</dbReference>
<dbReference type="PANTHER" id="PTHR12855:SF10">
    <property type="entry name" value="DNA METHYLTRANSFERASE 1-ASSOCIATED PROTEIN 1"/>
    <property type="match status" value="1"/>
</dbReference>
<feature type="domain" description="DAMP1 SANT/Myb-like" evidence="9">
    <location>
        <begin position="131"/>
        <end position="225"/>
    </location>
</feature>
<feature type="compositionally biased region" description="Acidic residues" evidence="8">
    <location>
        <begin position="613"/>
        <end position="638"/>
    </location>
</feature>
<evidence type="ECO:0000313" key="11">
    <source>
        <dbReference type="Proteomes" id="UP000799437"/>
    </source>
</evidence>
<feature type="compositionally biased region" description="Acidic residues" evidence="8">
    <location>
        <begin position="646"/>
        <end position="656"/>
    </location>
</feature>
<dbReference type="InterPro" id="IPR032563">
    <property type="entry name" value="DAMP1_SANT-like"/>
</dbReference>
<keyword evidence="5" id="KW-0805">Transcription regulation</keyword>
<name>A0A6A6WAC6_9PEZI</name>
<protein>
    <recommendedName>
        <fullName evidence="3">SWR1-complex protein 4</fullName>
    </recommendedName>
</protein>
<dbReference type="GO" id="GO:0006281">
    <property type="term" value="P:DNA repair"/>
    <property type="evidence" value="ECO:0007669"/>
    <property type="project" value="InterPro"/>
</dbReference>
<dbReference type="PANTHER" id="PTHR12855">
    <property type="entry name" value="DNA METHYLTRANSFERASE 1-ASSOCIATED PROTEIN 1 FAMILY MEMBER"/>
    <property type="match status" value="1"/>
</dbReference>
<dbReference type="OrthoDB" id="19740at2759"/>
<dbReference type="GO" id="GO:0000122">
    <property type="term" value="P:negative regulation of transcription by RNA polymerase II"/>
    <property type="evidence" value="ECO:0007669"/>
    <property type="project" value="TreeGrafter"/>
</dbReference>
<feature type="region of interest" description="Disordered" evidence="8">
    <location>
        <begin position="502"/>
        <end position="773"/>
    </location>
</feature>
<organism evidence="10 11">
    <name type="scientific">Pseudovirgaria hyperparasitica</name>
    <dbReference type="NCBI Taxonomy" id="470096"/>
    <lineage>
        <taxon>Eukaryota</taxon>
        <taxon>Fungi</taxon>
        <taxon>Dikarya</taxon>
        <taxon>Ascomycota</taxon>
        <taxon>Pezizomycotina</taxon>
        <taxon>Dothideomycetes</taxon>
        <taxon>Dothideomycetes incertae sedis</taxon>
        <taxon>Acrospermales</taxon>
        <taxon>Acrospermaceae</taxon>
        <taxon>Pseudovirgaria</taxon>
    </lineage>
</organism>
<feature type="compositionally biased region" description="Polar residues" evidence="8">
    <location>
        <begin position="348"/>
        <end position="361"/>
    </location>
</feature>
<evidence type="ECO:0000256" key="3">
    <source>
        <dbReference type="ARBA" id="ARBA00019132"/>
    </source>
</evidence>
<dbReference type="GO" id="GO:0000812">
    <property type="term" value="C:Swr1 complex"/>
    <property type="evidence" value="ECO:0007669"/>
    <property type="project" value="TreeGrafter"/>
</dbReference>
<dbReference type="RefSeq" id="XP_033601976.1">
    <property type="nucleotide sequence ID" value="XM_033743638.1"/>
</dbReference>
<evidence type="ECO:0000259" key="9">
    <source>
        <dbReference type="Pfam" id="PF16282"/>
    </source>
</evidence>
<dbReference type="Proteomes" id="UP000799437">
    <property type="component" value="Unassembled WGS sequence"/>
</dbReference>
<evidence type="ECO:0000256" key="7">
    <source>
        <dbReference type="ARBA" id="ARBA00023242"/>
    </source>
</evidence>
<evidence type="ECO:0000256" key="8">
    <source>
        <dbReference type="SAM" id="MobiDB-lite"/>
    </source>
</evidence>
<accession>A0A6A6WAC6</accession>
<feature type="compositionally biased region" description="Low complexity" evidence="8">
    <location>
        <begin position="728"/>
        <end position="765"/>
    </location>
</feature>
<evidence type="ECO:0000256" key="4">
    <source>
        <dbReference type="ARBA" id="ARBA00022853"/>
    </source>
</evidence>
<dbReference type="Pfam" id="PF16282">
    <property type="entry name" value="SANT_DAMP1_like"/>
    <property type="match status" value="1"/>
</dbReference>
<feature type="compositionally biased region" description="Acidic residues" evidence="8">
    <location>
        <begin position="585"/>
        <end position="605"/>
    </location>
</feature>
<comment type="similarity">
    <text evidence="2">Belongs to the SWC4 family.</text>
</comment>
<feature type="compositionally biased region" description="Low complexity" evidence="8">
    <location>
        <begin position="657"/>
        <end position="666"/>
    </location>
</feature>
<feature type="compositionally biased region" description="Acidic residues" evidence="8">
    <location>
        <begin position="670"/>
        <end position="687"/>
    </location>
</feature>
<dbReference type="EMBL" id="ML996569">
    <property type="protein sequence ID" value="KAF2759525.1"/>
    <property type="molecule type" value="Genomic_DNA"/>
</dbReference>
<keyword evidence="6" id="KW-0804">Transcription</keyword>
<keyword evidence="11" id="KW-1185">Reference proteome</keyword>
<proteinExistence type="inferred from homology"/>